<dbReference type="SMART" id="SM00567">
    <property type="entry name" value="EZ_HEAT"/>
    <property type="match status" value="4"/>
</dbReference>
<dbReference type="PANTHER" id="PTHR12697:SF5">
    <property type="entry name" value="DEOXYHYPUSINE HYDROXYLASE"/>
    <property type="match status" value="1"/>
</dbReference>
<sequence length="344" mass="36854">MRSKAIFAVLVVLAALAMPSTADEVDDLILDLRYGQPDAQKNAAKALGETGDTRAVDPLIVALQNSNSDIRMLSAYALGEIGDLMAVDPLIAALDDDTGSVRGYAAHALGQIGDPKAVDPLIAALNDRQLKVRIHSAGSLVRLGKPEYFDQVMEGITNQNSDVREAAAEALGNTGDPRSIEPLNYMVANDKNSAVRQAAAKALQKLSVSTSTPVDGRITSVVWPDVRNYNYDEAVPVTVNFRNTGSQPHSFWVGYSVQDANGKWWDALHQQTASIQPGYSWSVQLEWNPPNIAPGGVYASAVTLWSGYDSDTGFLVGEIDRKSKASAFWLVASSPASTLPPETV</sequence>
<evidence type="ECO:0000313" key="2">
    <source>
        <dbReference type="Proteomes" id="UP001220010"/>
    </source>
</evidence>
<reference evidence="1 2" key="1">
    <citation type="submission" date="2023-03" db="EMBL/GenBank/DDBJ databases">
        <title>WGS of Methanotrichaceae archaeon Mx.</title>
        <authorList>
            <person name="Sorokin D.Y."/>
            <person name="Merkel A.Y."/>
        </authorList>
    </citation>
    <scope>NUCLEOTIDE SEQUENCE [LARGE SCALE GENOMIC DNA]</scope>
    <source>
        <strain evidence="1 2">Mx</strain>
    </source>
</reference>
<dbReference type="Proteomes" id="UP001220010">
    <property type="component" value="Unassembled WGS sequence"/>
</dbReference>
<dbReference type="Gene3D" id="2.60.40.10">
    <property type="entry name" value="Immunoglobulins"/>
    <property type="match status" value="1"/>
</dbReference>
<dbReference type="Pfam" id="PF03130">
    <property type="entry name" value="HEAT_PBS"/>
    <property type="match status" value="1"/>
</dbReference>
<dbReference type="RefSeq" id="WP_316965441.1">
    <property type="nucleotide sequence ID" value="NZ_JARFPK010000002.1"/>
</dbReference>
<organism evidence="1 2">
    <name type="scientific">Candidatus Methanocrinis natronophilus</name>
    <dbReference type="NCBI Taxonomy" id="3033396"/>
    <lineage>
        <taxon>Archaea</taxon>
        <taxon>Methanobacteriati</taxon>
        <taxon>Methanobacteriota</taxon>
        <taxon>Stenosarchaea group</taxon>
        <taxon>Methanomicrobia</taxon>
        <taxon>Methanotrichales</taxon>
        <taxon>Methanotrichaceae</taxon>
        <taxon>Methanocrinis</taxon>
    </lineage>
</organism>
<protein>
    <submittedName>
        <fullName evidence="1">HEAT repeat domain-containing protein</fullName>
    </submittedName>
</protein>
<dbReference type="EMBL" id="JARFPK010000002">
    <property type="protein sequence ID" value="MDF0589679.1"/>
    <property type="molecule type" value="Genomic_DNA"/>
</dbReference>
<accession>A0ABT5X4R3</accession>
<name>A0ABT5X4R3_9EURY</name>
<dbReference type="Pfam" id="PF13646">
    <property type="entry name" value="HEAT_2"/>
    <property type="match status" value="1"/>
</dbReference>
<dbReference type="InterPro" id="IPR013783">
    <property type="entry name" value="Ig-like_fold"/>
</dbReference>
<gene>
    <name evidence="1" type="ORF">P0O15_00605</name>
</gene>
<dbReference type="PANTHER" id="PTHR12697">
    <property type="entry name" value="PBS LYASE HEAT-LIKE PROTEIN"/>
    <property type="match status" value="1"/>
</dbReference>
<evidence type="ECO:0000313" key="1">
    <source>
        <dbReference type="EMBL" id="MDF0589679.1"/>
    </source>
</evidence>
<keyword evidence="2" id="KW-1185">Reference proteome</keyword>
<dbReference type="Gene3D" id="1.25.10.10">
    <property type="entry name" value="Leucine-rich Repeat Variant"/>
    <property type="match status" value="3"/>
</dbReference>
<dbReference type="InterPro" id="IPR011989">
    <property type="entry name" value="ARM-like"/>
</dbReference>
<dbReference type="SUPFAM" id="SSF48371">
    <property type="entry name" value="ARM repeat"/>
    <property type="match status" value="1"/>
</dbReference>
<dbReference type="InterPro" id="IPR016024">
    <property type="entry name" value="ARM-type_fold"/>
</dbReference>
<dbReference type="InterPro" id="IPR004155">
    <property type="entry name" value="PBS_lyase_HEAT"/>
</dbReference>
<comment type="caution">
    <text evidence="1">The sequence shown here is derived from an EMBL/GenBank/DDBJ whole genome shotgun (WGS) entry which is preliminary data.</text>
</comment>
<proteinExistence type="predicted"/>